<dbReference type="EMBL" id="NFKE01000003">
    <property type="protein sequence ID" value="OUP35320.1"/>
    <property type="molecule type" value="Genomic_DNA"/>
</dbReference>
<dbReference type="RefSeq" id="WP_087412286.1">
    <property type="nucleotide sequence ID" value="NZ_NFKE01000003.1"/>
</dbReference>
<proteinExistence type="predicted"/>
<protein>
    <submittedName>
        <fullName evidence="1">Uncharacterized protein</fullName>
    </submittedName>
</protein>
<dbReference type="AlphaFoldDB" id="A0A1Y4JVL3"/>
<evidence type="ECO:0000313" key="2">
    <source>
        <dbReference type="Proteomes" id="UP000196587"/>
    </source>
</evidence>
<organism evidence="1 2">
    <name type="scientific">Bacteroides clarus</name>
    <dbReference type="NCBI Taxonomy" id="626929"/>
    <lineage>
        <taxon>Bacteria</taxon>
        <taxon>Pseudomonadati</taxon>
        <taxon>Bacteroidota</taxon>
        <taxon>Bacteroidia</taxon>
        <taxon>Bacteroidales</taxon>
        <taxon>Bacteroidaceae</taxon>
        <taxon>Bacteroides</taxon>
    </lineage>
</organism>
<accession>A0A1Y4JVL3</accession>
<name>A0A1Y4JVL3_9BACE</name>
<reference evidence="2" key="1">
    <citation type="submission" date="2017-04" db="EMBL/GenBank/DDBJ databases">
        <title>Function of individual gut microbiota members based on whole genome sequencing of pure cultures obtained from chicken caecum.</title>
        <authorList>
            <person name="Medvecky M."/>
            <person name="Cejkova D."/>
            <person name="Polansky O."/>
            <person name="Karasova D."/>
            <person name="Kubasova T."/>
            <person name="Cizek A."/>
            <person name="Rychlik I."/>
        </authorList>
    </citation>
    <scope>NUCLEOTIDE SEQUENCE [LARGE SCALE GENOMIC DNA]</scope>
    <source>
        <strain evidence="2">An189</strain>
    </source>
</reference>
<dbReference type="Proteomes" id="UP000196587">
    <property type="component" value="Unassembled WGS sequence"/>
</dbReference>
<evidence type="ECO:0000313" key="1">
    <source>
        <dbReference type="EMBL" id="OUP35320.1"/>
    </source>
</evidence>
<gene>
    <name evidence="1" type="ORF">B5F24_04940</name>
</gene>
<comment type="caution">
    <text evidence="1">The sequence shown here is derived from an EMBL/GenBank/DDBJ whole genome shotgun (WGS) entry which is preliminary data.</text>
</comment>
<sequence length="310" mass="36838">MENRKLLEFVEYFDTLYYAGDILLGLSEYEGLQKHCRFIKYTDKQKEHIVQKINKNWRALFKHDPILLTDEIWKNMFDKSIDTKIYIIYVLRRFGEISSYLNLGNTACPNFQVLACNKVIERVISYTDNERTERLINGTLYNYEIEKYIFFCRRVVLTFLTAFDCKCHDFGYDIMEIQKSANFCVYKQVPEAMEEFKKHGYGYDIALPPTRSPQYRQENITDYLNLNDEEEKIGWVEKGKKCETVKELAIFIAQSYTDKILRKIPSKRGGGLWNLAKDTFHIEDTCTNRKLIEKQFNLAYNPVPKHDKFK</sequence>